<evidence type="ECO:0000256" key="3">
    <source>
        <dbReference type="ARBA" id="ARBA00023015"/>
    </source>
</evidence>
<dbReference type="PANTHER" id="PTHR47338">
    <property type="entry name" value="ZN(II)2CYS6 TRANSCRIPTION FACTOR (EUROFUNG)-RELATED"/>
    <property type="match status" value="1"/>
</dbReference>
<keyword evidence="3" id="KW-0805">Transcription regulation</keyword>
<evidence type="ECO:0000256" key="4">
    <source>
        <dbReference type="ARBA" id="ARBA00023163"/>
    </source>
</evidence>
<protein>
    <submittedName>
        <fullName evidence="8">Fungal specific transcription factor</fullName>
    </submittedName>
</protein>
<keyword evidence="2" id="KW-0479">Metal-binding</keyword>
<dbReference type="EMBL" id="MLFU01000237">
    <property type="protein sequence ID" value="KAK1471319.1"/>
    <property type="molecule type" value="Genomic_DNA"/>
</dbReference>
<feature type="region of interest" description="Disordered" evidence="6">
    <location>
        <begin position="665"/>
        <end position="721"/>
    </location>
</feature>
<dbReference type="InterPro" id="IPR007219">
    <property type="entry name" value="XnlR_reg_dom"/>
</dbReference>
<evidence type="ECO:0000313" key="9">
    <source>
        <dbReference type="Proteomes" id="UP001227543"/>
    </source>
</evidence>
<evidence type="ECO:0000256" key="6">
    <source>
        <dbReference type="SAM" id="MobiDB-lite"/>
    </source>
</evidence>
<evidence type="ECO:0000256" key="2">
    <source>
        <dbReference type="ARBA" id="ARBA00022723"/>
    </source>
</evidence>
<sequence length="721" mass="80781">MNQTPTTGSLHISFIPNDDTGAPDIGAGHECEFRDSTTLEPLTVQEGDSKVGNKRERARSLEDTTLSDEITVTEFDQNIISAPYLTVDVWHQLFDLYQLHFATELSFLHLPTLKGIIHDKDNEKPSNESNLALLGILALTARFHPDLIEHVAHITHHKIAGPRFCGALHRLQPSVALEYFANALTKALGEVESAITSATVVRVQAFLMLSLYKWSRPDGGLAAWMYVDLATRMAQIMKLGSAQVPSRCWQDQESRRRTMFSCFILCQLQLPCSDEAFNLGGSILIRTPRPVGQGIEEVFEDSVLGRFVDLIKVWGDISKYSILGGRDTGKEEGTPPWDEKSTFYQLSQEIDTFYTGLPECFTWSTSNFWRHSNSIYVSFNMLAALCRIVLHREYIPFIAINCARPMGPMAELGFDPGAAPDGHWKRSAEQIFKASREIVDLITLCRDRLPYSSLVLFAIRQAAFVEIYAAHYPHMDTQNHMFSEQEVARRKSRPMSDNWQPTTTTYQALTKATPYFSVASNYVIYLKGIDQCLTQINSEYRDGGSRQSRVDPLGIRRDGRGGDWDGRRNPRPIHQQAGSHDSSTHGFSPTVGSPQNEVEMASKNANELKPDVYVQYQQGRRLSIIFDDISEFATGGKGCTPNLGSRNRFNPPFCWGSDPYPRLSSNESQPYGRLGTDDKHGDYTGVPLELPSIAEAKHPSGLVDPSDQFYDVIESSPSRST</sequence>
<evidence type="ECO:0000256" key="5">
    <source>
        <dbReference type="ARBA" id="ARBA00023242"/>
    </source>
</evidence>
<reference evidence="8 9" key="1">
    <citation type="submission" date="2016-10" db="EMBL/GenBank/DDBJ databases">
        <title>The genome sequence of Colletotrichum fioriniae PJ7.</title>
        <authorList>
            <person name="Baroncelli R."/>
        </authorList>
    </citation>
    <scope>NUCLEOTIDE SEQUENCE [LARGE SCALE GENOMIC DNA]</scope>
    <source>
        <strain evidence="8 9">Tom-12</strain>
    </source>
</reference>
<feature type="domain" description="Xylanolytic transcriptional activator regulatory" evidence="7">
    <location>
        <begin position="96"/>
        <end position="265"/>
    </location>
</feature>
<dbReference type="PANTHER" id="PTHR47338:SF5">
    <property type="entry name" value="ZN(II)2CYS6 TRANSCRIPTION FACTOR (EUROFUNG)"/>
    <property type="match status" value="1"/>
</dbReference>
<feature type="compositionally biased region" description="Basic and acidic residues" evidence="6">
    <location>
        <begin position="554"/>
        <end position="568"/>
    </location>
</feature>
<organism evidence="8 9">
    <name type="scientific">Colletotrichum tamarilloi</name>
    <dbReference type="NCBI Taxonomy" id="1209934"/>
    <lineage>
        <taxon>Eukaryota</taxon>
        <taxon>Fungi</taxon>
        <taxon>Dikarya</taxon>
        <taxon>Ascomycota</taxon>
        <taxon>Pezizomycotina</taxon>
        <taxon>Sordariomycetes</taxon>
        <taxon>Hypocreomycetidae</taxon>
        <taxon>Glomerellales</taxon>
        <taxon>Glomerellaceae</taxon>
        <taxon>Colletotrichum</taxon>
        <taxon>Colletotrichum acutatum species complex</taxon>
    </lineage>
</organism>
<dbReference type="Proteomes" id="UP001227543">
    <property type="component" value="Unassembled WGS sequence"/>
</dbReference>
<comment type="caution">
    <text evidence="8">The sequence shown here is derived from an EMBL/GenBank/DDBJ whole genome shotgun (WGS) entry which is preliminary data.</text>
</comment>
<proteinExistence type="predicted"/>
<dbReference type="GeneID" id="85416807"/>
<gene>
    <name evidence="8" type="ORF">CTAM01_16576</name>
</gene>
<evidence type="ECO:0000256" key="1">
    <source>
        <dbReference type="ARBA" id="ARBA00004123"/>
    </source>
</evidence>
<comment type="subcellular location">
    <subcellularLocation>
        <location evidence="1">Nucleus</location>
    </subcellularLocation>
</comment>
<dbReference type="InterPro" id="IPR050815">
    <property type="entry name" value="TF_fung"/>
</dbReference>
<accession>A0ABQ9QI36</accession>
<feature type="compositionally biased region" description="Polar residues" evidence="6">
    <location>
        <begin position="576"/>
        <end position="596"/>
    </location>
</feature>
<keyword evidence="5" id="KW-0539">Nucleus</keyword>
<feature type="region of interest" description="Disordered" evidence="6">
    <location>
        <begin position="541"/>
        <end position="600"/>
    </location>
</feature>
<dbReference type="Pfam" id="PF04082">
    <property type="entry name" value="Fungal_trans"/>
    <property type="match status" value="1"/>
</dbReference>
<name>A0ABQ9QI36_9PEZI</name>
<evidence type="ECO:0000313" key="8">
    <source>
        <dbReference type="EMBL" id="KAK1471319.1"/>
    </source>
</evidence>
<dbReference type="RefSeq" id="XP_060372852.1">
    <property type="nucleotide sequence ID" value="XM_060532569.1"/>
</dbReference>
<keyword evidence="9" id="KW-1185">Reference proteome</keyword>
<keyword evidence="4" id="KW-0804">Transcription</keyword>
<dbReference type="CDD" id="cd12148">
    <property type="entry name" value="fungal_TF_MHR"/>
    <property type="match status" value="1"/>
</dbReference>
<evidence type="ECO:0000259" key="7">
    <source>
        <dbReference type="Pfam" id="PF04082"/>
    </source>
</evidence>